<dbReference type="GO" id="GO:0008270">
    <property type="term" value="F:zinc ion binding"/>
    <property type="evidence" value="ECO:0007669"/>
    <property type="project" value="UniProtKB-KW"/>
</dbReference>
<dbReference type="Pfam" id="PF04434">
    <property type="entry name" value="SWIM"/>
    <property type="match status" value="1"/>
</dbReference>
<keyword evidence="2 4" id="KW-0863">Zinc-finger</keyword>
<proteinExistence type="predicted"/>
<dbReference type="InterPro" id="IPR018289">
    <property type="entry name" value="MULE_transposase_dom"/>
</dbReference>
<evidence type="ECO:0000256" key="4">
    <source>
        <dbReference type="PROSITE-ProRule" id="PRU00325"/>
    </source>
</evidence>
<dbReference type="KEGG" id="pavi:110766352"/>
<dbReference type="Pfam" id="PF03101">
    <property type="entry name" value="FAR1"/>
    <property type="match status" value="1"/>
</dbReference>
<evidence type="ECO:0000313" key="7">
    <source>
        <dbReference type="RefSeq" id="XP_021825360.1"/>
    </source>
</evidence>
<evidence type="ECO:0000256" key="2">
    <source>
        <dbReference type="ARBA" id="ARBA00022771"/>
    </source>
</evidence>
<sequence>MESEAQVTPEVSVEFKPKLGLEFDSLEDALKMYNLYALKAGFGVRCSTTKTSSVTGEIIRKEFVCCKQGTTNITGKKRRRGWVRTGCLAKLAVLLPSLKNKYIVVAFKEEHNHEMTTYDQVHLLRCHRKVTESAKVYNAYLSKVNIPVHQQLSILEVQAGGMENIGFLRKDVYNYQRDMRAKVTGHDADLLNEHFLREQEKNASFYFKIEVDSEGRMGNVFWADARSRRAYGSFGDAVVFDTTFNTNRYGMVFAPLIGVNNHRQTILFGCAFLTSESTEAFIWLFEEFKKAMPCGAPKMIITDQDAAIAKAIAVSLPTTFHRYCIWHIMNKLTEKTGIGECFLELCNCIWDMDTKEEFDAKWEEVITNNGLKEHTWLTSIHALRENWVPSYVKHVFSAGMSSSQRAESCHSFFKQYINKNNTLMEFIVRFERALASQRHKELLADHVDQNEKPPTPFLTPMQLQMGGIYTRGILDIFEREDFESLLCFFEVIKEDDTLCTYKVIERVQLGVTRTKEIVHEKDIDQAFCSCRGFEFRGIPCRHIISFLRMKQVAYLPEKYILKRWMKSAKAGVVFDKDGKEVKDNVDGCILVKRSTLCKVAADLIDSALLYDEGSELLQKTFNDIRGKLISLVSSRAPLEEANNEGETSSVQVRIKDPNRENQKVVRKELKDNVRRLRDDINVGALGAGRVIMIEGDVQDLGSRLHLLKQTLVLQLLRICSPLKGRRTMKHRHHAVIRQGRMRCLDLTELTERVDICLFLP</sequence>
<dbReference type="Proteomes" id="UP000515124">
    <property type="component" value="Unplaced"/>
</dbReference>
<reference evidence="7" key="1">
    <citation type="submission" date="2025-08" db="UniProtKB">
        <authorList>
            <consortium name="RefSeq"/>
        </authorList>
    </citation>
    <scope>IDENTIFICATION</scope>
</reference>
<evidence type="ECO:0000256" key="1">
    <source>
        <dbReference type="ARBA" id="ARBA00022723"/>
    </source>
</evidence>
<protein>
    <submittedName>
        <fullName evidence="7">Protein FAR1-RELATED SEQUENCE 5-like</fullName>
    </submittedName>
</protein>
<dbReference type="GeneID" id="110766352"/>
<keyword evidence="6" id="KW-1185">Reference proteome</keyword>
<dbReference type="AlphaFoldDB" id="A0A6P5TE62"/>
<accession>A0A6P5TE62</accession>
<dbReference type="PANTHER" id="PTHR47718">
    <property type="entry name" value="OS01G0519700 PROTEIN"/>
    <property type="match status" value="1"/>
</dbReference>
<dbReference type="RefSeq" id="XP_021825360.1">
    <property type="nucleotide sequence ID" value="XM_021969668.1"/>
</dbReference>
<evidence type="ECO:0000313" key="6">
    <source>
        <dbReference type="Proteomes" id="UP000515124"/>
    </source>
</evidence>
<dbReference type="InterPro" id="IPR006564">
    <property type="entry name" value="Znf_PMZ"/>
</dbReference>
<evidence type="ECO:0000259" key="5">
    <source>
        <dbReference type="PROSITE" id="PS50966"/>
    </source>
</evidence>
<keyword evidence="3" id="KW-0862">Zinc</keyword>
<dbReference type="PROSITE" id="PS50966">
    <property type="entry name" value="ZF_SWIM"/>
    <property type="match status" value="1"/>
</dbReference>
<gene>
    <name evidence="7" type="primary">LOC110766352</name>
</gene>
<dbReference type="InterPro" id="IPR007527">
    <property type="entry name" value="Znf_SWIM"/>
</dbReference>
<dbReference type="InterPro" id="IPR004330">
    <property type="entry name" value="FAR1_DNA_bnd_dom"/>
</dbReference>
<keyword evidence="1" id="KW-0479">Metal-binding</keyword>
<evidence type="ECO:0000256" key="3">
    <source>
        <dbReference type="ARBA" id="ARBA00022833"/>
    </source>
</evidence>
<organism evidence="6 7">
    <name type="scientific">Prunus avium</name>
    <name type="common">Cherry</name>
    <name type="synonym">Cerasus avium</name>
    <dbReference type="NCBI Taxonomy" id="42229"/>
    <lineage>
        <taxon>Eukaryota</taxon>
        <taxon>Viridiplantae</taxon>
        <taxon>Streptophyta</taxon>
        <taxon>Embryophyta</taxon>
        <taxon>Tracheophyta</taxon>
        <taxon>Spermatophyta</taxon>
        <taxon>Magnoliopsida</taxon>
        <taxon>eudicotyledons</taxon>
        <taxon>Gunneridae</taxon>
        <taxon>Pentapetalae</taxon>
        <taxon>rosids</taxon>
        <taxon>fabids</taxon>
        <taxon>Rosales</taxon>
        <taxon>Rosaceae</taxon>
        <taxon>Amygdaloideae</taxon>
        <taxon>Amygdaleae</taxon>
        <taxon>Prunus</taxon>
    </lineage>
</organism>
<feature type="domain" description="SWIM-type" evidence="5">
    <location>
        <begin position="513"/>
        <end position="551"/>
    </location>
</feature>
<dbReference type="Pfam" id="PF10551">
    <property type="entry name" value="MULE"/>
    <property type="match status" value="1"/>
</dbReference>
<name>A0A6P5TE62_PRUAV</name>
<dbReference type="SMART" id="SM00575">
    <property type="entry name" value="ZnF_PMZ"/>
    <property type="match status" value="1"/>
</dbReference>